<dbReference type="Pfam" id="PF13302">
    <property type="entry name" value="Acetyltransf_3"/>
    <property type="match status" value="1"/>
</dbReference>
<dbReference type="PANTHER" id="PTHR43792">
    <property type="entry name" value="GNAT FAMILY, PUTATIVE (AFU_ORTHOLOGUE AFUA_3G00765)-RELATED-RELATED"/>
    <property type="match status" value="1"/>
</dbReference>
<dbReference type="Proteomes" id="UP000824002">
    <property type="component" value="Unassembled WGS sequence"/>
</dbReference>
<sequence>MKRIEITTSRLMLKPLGSEYLQTVNEYATDYENTKYMCFLPNENEAETAEFLKKVDLEWEKEKPEYYEFAILYDNQHIGAVGIYFENGIGELGWIINKKHWGKGFAYEAAEALVQYFRTNRGTTHFIAHCDAENAASYRVMEKLGMVKTGVRGGRRNRAASQDSFEYQYELK</sequence>
<dbReference type="EMBL" id="DVJP01000015">
    <property type="protein sequence ID" value="HIS75405.1"/>
    <property type="molecule type" value="Genomic_DNA"/>
</dbReference>
<dbReference type="GO" id="GO:0016747">
    <property type="term" value="F:acyltransferase activity, transferring groups other than amino-acyl groups"/>
    <property type="evidence" value="ECO:0007669"/>
    <property type="project" value="InterPro"/>
</dbReference>
<accession>A0A9D1FLI6</accession>
<organism evidence="2 3">
    <name type="scientific">Candidatus Merdivicinus excrementipullorum</name>
    <dbReference type="NCBI Taxonomy" id="2840867"/>
    <lineage>
        <taxon>Bacteria</taxon>
        <taxon>Bacillati</taxon>
        <taxon>Bacillota</taxon>
        <taxon>Clostridia</taxon>
        <taxon>Eubacteriales</taxon>
        <taxon>Oscillospiraceae</taxon>
        <taxon>Oscillospiraceae incertae sedis</taxon>
        <taxon>Candidatus Merdivicinus</taxon>
    </lineage>
</organism>
<feature type="domain" description="N-acetyltransferase" evidence="1">
    <location>
        <begin position="22"/>
        <end position="172"/>
    </location>
</feature>
<dbReference type="PROSITE" id="PS51186">
    <property type="entry name" value="GNAT"/>
    <property type="match status" value="1"/>
</dbReference>
<dbReference type="Gene3D" id="3.40.630.30">
    <property type="match status" value="1"/>
</dbReference>
<gene>
    <name evidence="2" type="ORF">IAB51_01215</name>
</gene>
<dbReference type="SUPFAM" id="SSF55729">
    <property type="entry name" value="Acyl-CoA N-acyltransferases (Nat)"/>
    <property type="match status" value="1"/>
</dbReference>
<reference evidence="2" key="1">
    <citation type="submission" date="2020-10" db="EMBL/GenBank/DDBJ databases">
        <authorList>
            <person name="Gilroy R."/>
        </authorList>
    </citation>
    <scope>NUCLEOTIDE SEQUENCE</scope>
    <source>
        <strain evidence="2">CHK199-13235</strain>
    </source>
</reference>
<proteinExistence type="predicted"/>
<dbReference type="InterPro" id="IPR000182">
    <property type="entry name" value="GNAT_dom"/>
</dbReference>
<evidence type="ECO:0000313" key="3">
    <source>
        <dbReference type="Proteomes" id="UP000824002"/>
    </source>
</evidence>
<evidence type="ECO:0000259" key="1">
    <source>
        <dbReference type="PROSITE" id="PS51186"/>
    </source>
</evidence>
<dbReference type="InterPro" id="IPR051531">
    <property type="entry name" value="N-acetyltransferase"/>
</dbReference>
<comment type="caution">
    <text evidence="2">The sequence shown here is derived from an EMBL/GenBank/DDBJ whole genome shotgun (WGS) entry which is preliminary data.</text>
</comment>
<protein>
    <submittedName>
        <fullName evidence="2">GNAT family N-acetyltransferase</fullName>
    </submittedName>
</protein>
<dbReference type="AlphaFoldDB" id="A0A9D1FLI6"/>
<reference evidence="2" key="2">
    <citation type="journal article" date="2021" name="PeerJ">
        <title>Extensive microbial diversity within the chicken gut microbiome revealed by metagenomics and culture.</title>
        <authorList>
            <person name="Gilroy R."/>
            <person name="Ravi A."/>
            <person name="Getino M."/>
            <person name="Pursley I."/>
            <person name="Horton D.L."/>
            <person name="Alikhan N.F."/>
            <person name="Baker D."/>
            <person name="Gharbi K."/>
            <person name="Hall N."/>
            <person name="Watson M."/>
            <person name="Adriaenssens E.M."/>
            <person name="Foster-Nyarko E."/>
            <person name="Jarju S."/>
            <person name="Secka A."/>
            <person name="Antonio M."/>
            <person name="Oren A."/>
            <person name="Chaudhuri R.R."/>
            <person name="La Ragione R."/>
            <person name="Hildebrand F."/>
            <person name="Pallen M.J."/>
        </authorList>
    </citation>
    <scope>NUCLEOTIDE SEQUENCE</scope>
    <source>
        <strain evidence="2">CHK199-13235</strain>
    </source>
</reference>
<name>A0A9D1FLI6_9FIRM</name>
<dbReference type="InterPro" id="IPR016181">
    <property type="entry name" value="Acyl_CoA_acyltransferase"/>
</dbReference>
<evidence type="ECO:0000313" key="2">
    <source>
        <dbReference type="EMBL" id="HIS75405.1"/>
    </source>
</evidence>